<dbReference type="RefSeq" id="XP_002176868.1">
    <property type="nucleotide sequence ID" value="XM_002176832.1"/>
</dbReference>
<dbReference type="GO" id="GO:0098719">
    <property type="term" value="P:sodium ion import across plasma membrane"/>
    <property type="evidence" value="ECO:0007669"/>
    <property type="project" value="TreeGrafter"/>
</dbReference>
<feature type="transmembrane region" description="Helical" evidence="9">
    <location>
        <begin position="399"/>
        <end position="416"/>
    </location>
</feature>
<evidence type="ECO:0000256" key="4">
    <source>
        <dbReference type="ARBA" id="ARBA00022989"/>
    </source>
</evidence>
<keyword evidence="3 9" id="KW-0812">Transmembrane</keyword>
<dbReference type="PaxDb" id="2850-Phatr43052"/>
<dbReference type="GeneID" id="7196848"/>
<feature type="transmembrane region" description="Helical" evidence="9">
    <location>
        <begin position="169"/>
        <end position="186"/>
    </location>
</feature>
<name>B7FQG5_PHATC</name>
<dbReference type="Gene3D" id="6.10.140.1330">
    <property type="match status" value="1"/>
</dbReference>
<feature type="transmembrane region" description="Helical" evidence="9">
    <location>
        <begin position="497"/>
        <end position="519"/>
    </location>
</feature>
<dbReference type="KEGG" id="pti:PHATRDRAFT_43052"/>
<feature type="transmembrane region" description="Helical" evidence="9">
    <location>
        <begin position="193"/>
        <end position="214"/>
    </location>
</feature>
<dbReference type="InterPro" id="IPR006153">
    <property type="entry name" value="Cation/H_exchanger_TM"/>
</dbReference>
<dbReference type="GO" id="GO:0051453">
    <property type="term" value="P:regulation of intracellular pH"/>
    <property type="evidence" value="ECO:0007669"/>
    <property type="project" value="TreeGrafter"/>
</dbReference>
<evidence type="ECO:0000256" key="5">
    <source>
        <dbReference type="ARBA" id="ARBA00023053"/>
    </source>
</evidence>
<accession>B7FQG5</accession>
<comment type="subcellular location">
    <subcellularLocation>
        <location evidence="1">Membrane</location>
        <topology evidence="1">Multi-pass membrane protein</topology>
    </subcellularLocation>
</comment>
<evidence type="ECO:0000256" key="1">
    <source>
        <dbReference type="ARBA" id="ARBA00004141"/>
    </source>
</evidence>
<feature type="domain" description="Cation/H+ exchanger transmembrane" evidence="10">
    <location>
        <begin position="176"/>
        <end position="436"/>
    </location>
</feature>
<organism evidence="11 12">
    <name type="scientific">Phaeodactylum tricornutum (strain CCAP 1055/1)</name>
    <dbReference type="NCBI Taxonomy" id="556484"/>
    <lineage>
        <taxon>Eukaryota</taxon>
        <taxon>Sar</taxon>
        <taxon>Stramenopiles</taxon>
        <taxon>Ochrophyta</taxon>
        <taxon>Bacillariophyta</taxon>
        <taxon>Bacillariophyceae</taxon>
        <taxon>Bacillariophycidae</taxon>
        <taxon>Naviculales</taxon>
        <taxon>Phaeodactylaceae</taxon>
        <taxon>Phaeodactylum</taxon>
    </lineage>
</organism>
<keyword evidence="7 9" id="KW-0472">Membrane</keyword>
<evidence type="ECO:0000256" key="2">
    <source>
        <dbReference type="ARBA" id="ARBA00022448"/>
    </source>
</evidence>
<evidence type="ECO:0000256" key="3">
    <source>
        <dbReference type="ARBA" id="ARBA00022692"/>
    </source>
</evidence>
<evidence type="ECO:0000259" key="10">
    <source>
        <dbReference type="Pfam" id="PF00999"/>
    </source>
</evidence>
<feature type="transmembrane region" description="Helical" evidence="9">
    <location>
        <begin position="324"/>
        <end position="346"/>
    </location>
</feature>
<feature type="transmembrane region" description="Helical" evidence="9">
    <location>
        <begin position="258"/>
        <end position="281"/>
    </location>
</feature>
<dbReference type="InterPro" id="IPR004709">
    <property type="entry name" value="NaH_exchanger"/>
</dbReference>
<keyword evidence="8" id="KW-0739">Sodium transport</keyword>
<reference evidence="11 12" key="1">
    <citation type="journal article" date="2008" name="Nature">
        <title>The Phaeodactylum genome reveals the evolutionary history of diatom genomes.</title>
        <authorList>
            <person name="Bowler C."/>
            <person name="Allen A.E."/>
            <person name="Badger J.H."/>
            <person name="Grimwood J."/>
            <person name="Jabbari K."/>
            <person name="Kuo A."/>
            <person name="Maheswari U."/>
            <person name="Martens C."/>
            <person name="Maumus F."/>
            <person name="Otillar R.P."/>
            <person name="Rayko E."/>
            <person name="Salamov A."/>
            <person name="Vandepoele K."/>
            <person name="Beszteri B."/>
            <person name="Gruber A."/>
            <person name="Heijde M."/>
            <person name="Katinka M."/>
            <person name="Mock T."/>
            <person name="Valentin K."/>
            <person name="Verret F."/>
            <person name="Berges J.A."/>
            <person name="Brownlee C."/>
            <person name="Cadoret J.P."/>
            <person name="Chiovitti A."/>
            <person name="Choi C.J."/>
            <person name="Coesel S."/>
            <person name="De Martino A."/>
            <person name="Detter J.C."/>
            <person name="Durkin C."/>
            <person name="Falciatore A."/>
            <person name="Fournet J."/>
            <person name="Haruta M."/>
            <person name="Huysman M.J."/>
            <person name="Jenkins B.D."/>
            <person name="Jiroutova K."/>
            <person name="Jorgensen R.E."/>
            <person name="Joubert Y."/>
            <person name="Kaplan A."/>
            <person name="Kroger N."/>
            <person name="Kroth P.G."/>
            <person name="La Roche J."/>
            <person name="Lindquist E."/>
            <person name="Lommer M."/>
            <person name="Martin-Jezequel V."/>
            <person name="Lopez P.J."/>
            <person name="Lucas S."/>
            <person name="Mangogna M."/>
            <person name="McGinnis K."/>
            <person name="Medlin L.K."/>
            <person name="Montsant A."/>
            <person name="Oudot-Le Secq M.P."/>
            <person name="Napoli C."/>
            <person name="Obornik M."/>
            <person name="Parker M.S."/>
            <person name="Petit J.L."/>
            <person name="Porcel B.M."/>
            <person name="Poulsen N."/>
            <person name="Robison M."/>
            <person name="Rychlewski L."/>
            <person name="Rynearson T.A."/>
            <person name="Schmutz J."/>
            <person name="Shapiro H."/>
            <person name="Siaut M."/>
            <person name="Stanley M."/>
            <person name="Sussman M.R."/>
            <person name="Taylor A.R."/>
            <person name="Vardi A."/>
            <person name="von Dassow P."/>
            <person name="Vyverman W."/>
            <person name="Willis A."/>
            <person name="Wyrwicz L.S."/>
            <person name="Rokhsar D.S."/>
            <person name="Weissenbach J."/>
            <person name="Armbrust E.V."/>
            <person name="Green B.R."/>
            <person name="Van de Peer Y."/>
            <person name="Grigoriev I.V."/>
        </authorList>
    </citation>
    <scope>NUCLEOTIDE SEQUENCE [LARGE SCALE GENOMIC DNA]</scope>
    <source>
        <strain evidence="11 12">CCAP 1055/1</strain>
    </source>
</reference>
<keyword evidence="12" id="KW-1185">Reference proteome</keyword>
<dbReference type="PANTHER" id="PTHR10110:SF187">
    <property type="entry name" value="SODIUM_HYDROGEN EXCHANGER"/>
    <property type="match status" value="1"/>
</dbReference>
<evidence type="ECO:0000256" key="6">
    <source>
        <dbReference type="ARBA" id="ARBA00023065"/>
    </source>
</evidence>
<feature type="transmembrane region" description="Helical" evidence="9">
    <location>
        <begin position="422"/>
        <end position="443"/>
    </location>
</feature>
<feature type="transmembrane region" description="Helical" evidence="9">
    <location>
        <begin position="366"/>
        <end position="392"/>
    </location>
</feature>
<dbReference type="GO" id="GO:0015385">
    <property type="term" value="F:sodium:proton antiporter activity"/>
    <property type="evidence" value="ECO:0007669"/>
    <property type="project" value="InterPro"/>
</dbReference>
<evidence type="ECO:0000256" key="7">
    <source>
        <dbReference type="ARBA" id="ARBA00023136"/>
    </source>
</evidence>
<reference evidence="12" key="2">
    <citation type="submission" date="2008-08" db="EMBL/GenBank/DDBJ databases">
        <authorList>
            <consortium name="Diatom Consortium"/>
            <person name="Grigoriev I."/>
            <person name="Grimwood J."/>
            <person name="Kuo A."/>
            <person name="Otillar R.P."/>
            <person name="Salamov A."/>
            <person name="Detter J.C."/>
            <person name="Lindquist E."/>
            <person name="Shapiro H."/>
            <person name="Lucas S."/>
            <person name="Glavina del Rio T."/>
            <person name="Pitluck S."/>
            <person name="Rokhsar D."/>
            <person name="Bowler C."/>
        </authorList>
    </citation>
    <scope>GENOME REANNOTATION</scope>
    <source>
        <strain evidence="12">CCAP 1055/1</strain>
    </source>
</reference>
<keyword evidence="6" id="KW-0406">Ion transport</keyword>
<dbReference type="InterPro" id="IPR018422">
    <property type="entry name" value="Cation/H_exchanger_CPA1"/>
</dbReference>
<feature type="transmembrane region" description="Helical" evidence="9">
    <location>
        <begin position="531"/>
        <end position="559"/>
    </location>
</feature>
<feature type="transmembrane region" description="Helical" evidence="9">
    <location>
        <begin position="634"/>
        <end position="654"/>
    </location>
</feature>
<dbReference type="GO" id="GO:0005886">
    <property type="term" value="C:plasma membrane"/>
    <property type="evidence" value="ECO:0007669"/>
    <property type="project" value="TreeGrafter"/>
</dbReference>
<evidence type="ECO:0000313" key="12">
    <source>
        <dbReference type="Proteomes" id="UP000000759"/>
    </source>
</evidence>
<dbReference type="Proteomes" id="UP000000759">
    <property type="component" value="Chromosome 1"/>
</dbReference>
<dbReference type="eggNOG" id="KOG1965">
    <property type="taxonomic scope" value="Eukaryota"/>
</dbReference>
<feature type="transmembrane region" description="Helical" evidence="9">
    <location>
        <begin position="595"/>
        <end position="614"/>
    </location>
</feature>
<keyword evidence="5" id="KW-0915">Sodium</keyword>
<proteinExistence type="predicted"/>
<dbReference type="GO" id="GO:0015386">
    <property type="term" value="F:potassium:proton antiporter activity"/>
    <property type="evidence" value="ECO:0007669"/>
    <property type="project" value="TreeGrafter"/>
</dbReference>
<dbReference type="InParanoid" id="B7FQG5"/>
<evidence type="ECO:0000256" key="8">
    <source>
        <dbReference type="ARBA" id="ARBA00023201"/>
    </source>
</evidence>
<feature type="transmembrane region" description="Helical" evidence="9">
    <location>
        <begin position="287"/>
        <end position="312"/>
    </location>
</feature>
<dbReference type="OrthoDB" id="196264at2759"/>
<dbReference type="EMBL" id="CM000605">
    <property type="protein sequence ID" value="EEC51331.1"/>
    <property type="molecule type" value="Genomic_DNA"/>
</dbReference>
<gene>
    <name evidence="11" type="ORF">PHATRDRAFT_43052</name>
</gene>
<dbReference type="Pfam" id="PF00999">
    <property type="entry name" value="Na_H_Exchanger"/>
    <property type="match status" value="1"/>
</dbReference>
<dbReference type="PRINTS" id="PR01084">
    <property type="entry name" value="NAHEXCHNGR"/>
</dbReference>
<dbReference type="PANTHER" id="PTHR10110">
    <property type="entry name" value="SODIUM/HYDROGEN EXCHANGER"/>
    <property type="match status" value="1"/>
</dbReference>
<sequence>MNAARCLKGFGTAVALLSTFAILFLVVNWNANVKRTSFIHEGSAHRYRDDKSWASIPLDDYKNDLVGEQSVDDDITRDDTCRKYLMNFLNGTTDAKDECEGMYNAWQAADCTDDKNLQHLSRKHKAADGNVTDDDVLIDDFYENWECCTSISNFYNRHCQDPQLASGKLLGIVSVLVVCGLVKSALRFANLPWIPDAGACIFVGSVVGVFLRLFDHEAVRDELTFNNDLFLQVMLPPIIFEAALSIDKRAFRRDLFPILTFAIFGTGFSALAIGLVTYYLSGIGSGIALPFLDSLLFGALMSSIDPVAVLGILSGVGVSQGDTLYILIFGESLLNDGVSIVLFDSLVRHMGDVDVVDQANVRDTMVHFFTVISGSIFIGAGCGVFCTLYFWLLHGKHSAVSEVALFFAWALIPYYIADGLDASGIISIMVMGFMLDYFVVGGFQSEGAEWREYMNSRMEGAGSHPVEPYFDRIKAAFNLAFSGKGHITDHSRQHVGFVAEVISSIMETAIFAYLGLFLFNDKNWDLKLTSAGLFGCISSRFVMVLVLAALINACVWLDLEGFLTRAWRTLVRRNYSSANYYMDEVKSYLDPRTQVILFAAGVRGAVSYALVQNIPVYDSVTKYGSHYKGQLKAMTSATIVIILFVFGALTYFTVQRPSQVRRSQPLTDRLMEGENPTEHDLDLQENHQNVSNSITIEIEGRLQG</sequence>
<dbReference type="AlphaFoldDB" id="B7FQG5"/>
<keyword evidence="4 9" id="KW-1133">Transmembrane helix</keyword>
<protein>
    <recommendedName>
        <fullName evidence="10">Cation/H+ exchanger transmembrane domain-containing protein</fullName>
    </recommendedName>
</protein>
<evidence type="ECO:0000313" key="11">
    <source>
        <dbReference type="EMBL" id="EEC51331.1"/>
    </source>
</evidence>
<feature type="transmembrane region" description="Helical" evidence="9">
    <location>
        <begin position="12"/>
        <end position="31"/>
    </location>
</feature>
<evidence type="ECO:0000256" key="9">
    <source>
        <dbReference type="SAM" id="Phobius"/>
    </source>
</evidence>
<dbReference type="HOGENOM" id="CLU_392067_0_0_1"/>
<keyword evidence="2" id="KW-0813">Transport</keyword>